<feature type="transmembrane region" description="Helical" evidence="7">
    <location>
        <begin position="22"/>
        <end position="46"/>
    </location>
</feature>
<name>A0A0M6XYG6_9HYPH</name>
<dbReference type="Pfam" id="PF00528">
    <property type="entry name" value="BPD_transp_1"/>
    <property type="match status" value="1"/>
</dbReference>
<evidence type="ECO:0000256" key="4">
    <source>
        <dbReference type="ARBA" id="ARBA00022692"/>
    </source>
</evidence>
<evidence type="ECO:0000256" key="3">
    <source>
        <dbReference type="ARBA" id="ARBA00022475"/>
    </source>
</evidence>
<keyword evidence="5 7" id="KW-1133">Transmembrane helix</keyword>
<feature type="domain" description="ABC transmembrane type-1" evidence="8">
    <location>
        <begin position="103"/>
        <end position="296"/>
    </location>
</feature>
<dbReference type="PANTHER" id="PTHR30151:SF20">
    <property type="entry name" value="ABC TRANSPORTER PERMEASE PROTEIN HI_0355-RELATED"/>
    <property type="match status" value="1"/>
</dbReference>
<feature type="transmembrane region" description="Helical" evidence="7">
    <location>
        <begin position="239"/>
        <end position="260"/>
    </location>
</feature>
<accession>A0A0M6XYG6</accession>
<dbReference type="STRING" id="187304.B0E33_26310"/>
<dbReference type="AlphaFoldDB" id="A0A0M6XYG6"/>
<gene>
    <name evidence="9" type="primary">ssuC_2</name>
    <name evidence="9" type="ORF">LAL4801_00769</name>
</gene>
<dbReference type="PANTHER" id="PTHR30151">
    <property type="entry name" value="ALKANE SULFONATE ABC TRANSPORTER-RELATED, MEMBRANE SUBUNIT"/>
    <property type="match status" value="1"/>
</dbReference>
<reference evidence="10" key="1">
    <citation type="submission" date="2015-07" db="EMBL/GenBank/DDBJ databases">
        <authorList>
            <person name="Rodrigo-Torres Lidia"/>
            <person name="Arahal R.David."/>
        </authorList>
    </citation>
    <scope>NUCLEOTIDE SEQUENCE [LARGE SCALE GENOMIC DNA]</scope>
    <source>
        <strain evidence="10">CECT 4801</strain>
    </source>
</reference>
<keyword evidence="10" id="KW-1185">Reference proteome</keyword>
<keyword evidence="4 7" id="KW-0812">Transmembrane</keyword>
<dbReference type="GO" id="GO:0055085">
    <property type="term" value="P:transmembrane transport"/>
    <property type="evidence" value="ECO:0007669"/>
    <property type="project" value="InterPro"/>
</dbReference>
<protein>
    <submittedName>
        <fullName evidence="9">Putative aliphatic sulfonates transport permease protein SsuC</fullName>
    </submittedName>
</protein>
<dbReference type="Proteomes" id="UP000048926">
    <property type="component" value="Unassembled WGS sequence"/>
</dbReference>
<dbReference type="InterPro" id="IPR000515">
    <property type="entry name" value="MetI-like"/>
</dbReference>
<feature type="transmembrane region" description="Helical" evidence="7">
    <location>
        <begin position="152"/>
        <end position="174"/>
    </location>
</feature>
<dbReference type="PROSITE" id="PS50928">
    <property type="entry name" value="ABC_TM1"/>
    <property type="match status" value="1"/>
</dbReference>
<dbReference type="EMBL" id="CXST01000001">
    <property type="protein sequence ID" value="CTQ42342.1"/>
    <property type="molecule type" value="Genomic_DNA"/>
</dbReference>
<evidence type="ECO:0000259" key="8">
    <source>
        <dbReference type="PROSITE" id="PS50928"/>
    </source>
</evidence>
<keyword evidence="6 7" id="KW-0472">Membrane</keyword>
<dbReference type="SUPFAM" id="SSF161098">
    <property type="entry name" value="MetI-like"/>
    <property type="match status" value="1"/>
</dbReference>
<evidence type="ECO:0000313" key="10">
    <source>
        <dbReference type="Proteomes" id="UP000048926"/>
    </source>
</evidence>
<evidence type="ECO:0000256" key="5">
    <source>
        <dbReference type="ARBA" id="ARBA00022989"/>
    </source>
</evidence>
<dbReference type="InterPro" id="IPR035906">
    <property type="entry name" value="MetI-like_sf"/>
</dbReference>
<evidence type="ECO:0000313" key="9">
    <source>
        <dbReference type="EMBL" id="CTQ42342.1"/>
    </source>
</evidence>
<sequence>MTDASLSQTRSMNPFAGLMSGTVGPVTVVVLAIIALWYVAAVALNAPFQKDMYERAGQNDVGFSQLITDTLYQERPVLPAPHQVIVEIWDTTVNKKITSKRSLVYHTGITLSSTLLGFLIGTTLGILLAIGIVHSRVLDKSLMPWVISSQTIPILAIAPMIIVVLNAVGISGLLPKAMISTYLSFFPVTVGMVKGLRSPEVIHMDLMHTYSATRFQAFWKLRLPYAVPYLFTSMKIGMAASLVGAIVGELPTGAVAGLGARLLAGSYYGQTVQIWSALLMAAFLAGSLVALIGMIEKRTLKRMGMAG</sequence>
<organism evidence="9 10">
    <name type="scientific">Roseibium aggregatum</name>
    <dbReference type="NCBI Taxonomy" id="187304"/>
    <lineage>
        <taxon>Bacteria</taxon>
        <taxon>Pseudomonadati</taxon>
        <taxon>Pseudomonadota</taxon>
        <taxon>Alphaproteobacteria</taxon>
        <taxon>Hyphomicrobiales</taxon>
        <taxon>Stappiaceae</taxon>
        <taxon>Roseibium</taxon>
    </lineage>
</organism>
<evidence type="ECO:0000256" key="2">
    <source>
        <dbReference type="ARBA" id="ARBA00022448"/>
    </source>
</evidence>
<dbReference type="Gene3D" id="1.10.3720.10">
    <property type="entry name" value="MetI-like"/>
    <property type="match status" value="1"/>
</dbReference>
<keyword evidence="2 7" id="KW-0813">Transport</keyword>
<comment type="subcellular location">
    <subcellularLocation>
        <location evidence="1 7">Cell membrane</location>
        <topology evidence="1 7">Multi-pass membrane protein</topology>
    </subcellularLocation>
</comment>
<feature type="transmembrane region" description="Helical" evidence="7">
    <location>
        <begin position="103"/>
        <end position="132"/>
    </location>
</feature>
<dbReference type="GO" id="GO:0005886">
    <property type="term" value="C:plasma membrane"/>
    <property type="evidence" value="ECO:0007669"/>
    <property type="project" value="UniProtKB-SubCell"/>
</dbReference>
<proteinExistence type="inferred from homology"/>
<evidence type="ECO:0000256" key="1">
    <source>
        <dbReference type="ARBA" id="ARBA00004651"/>
    </source>
</evidence>
<dbReference type="CDD" id="cd06261">
    <property type="entry name" value="TM_PBP2"/>
    <property type="match status" value="1"/>
</dbReference>
<comment type="similarity">
    <text evidence="7">Belongs to the binding-protein-dependent transport system permease family.</text>
</comment>
<evidence type="ECO:0000256" key="6">
    <source>
        <dbReference type="ARBA" id="ARBA00023136"/>
    </source>
</evidence>
<evidence type="ECO:0000256" key="7">
    <source>
        <dbReference type="RuleBase" id="RU363032"/>
    </source>
</evidence>
<feature type="transmembrane region" description="Helical" evidence="7">
    <location>
        <begin position="272"/>
        <end position="295"/>
    </location>
</feature>
<keyword evidence="3" id="KW-1003">Cell membrane</keyword>